<evidence type="ECO:0008006" key="4">
    <source>
        <dbReference type="Google" id="ProtNLM"/>
    </source>
</evidence>
<gene>
    <name evidence="2" type="primary">RvY_14279-1</name>
    <name evidence="2" type="synonym">RvY_14279.1</name>
    <name evidence="2" type="ORF">RvY_14279</name>
</gene>
<dbReference type="Proteomes" id="UP000186922">
    <property type="component" value="Unassembled WGS sequence"/>
</dbReference>
<sequence length="244" mass="27207">MQESASTSSLQFARPSRPPRFDKLFERVGSMDQASPPVGGSSSGGQRNNSLTAMSRKMSISGEGDATIVPVKRTILGRPARVFWDLENCNVGGRDYFADILKSIQARVEADTGEDTFEIYAAYDHASHIPADVYQELLAYDVNFNLIDRHQPGKFGGTALDDDLYEQIERFLSTQSQRTHLFPYVLLIAGSIKLMDKMLQHEKGAKIVYAVRKEKEAGFHASLGNRIVYEYSMTKGIQNRLSGM</sequence>
<evidence type="ECO:0000313" key="2">
    <source>
        <dbReference type="EMBL" id="GAV03915.1"/>
    </source>
</evidence>
<protein>
    <recommendedName>
        <fullName evidence="4">NYN domain-containing protein</fullName>
    </recommendedName>
</protein>
<reference evidence="2 3" key="1">
    <citation type="journal article" date="2016" name="Nat. Commun.">
        <title>Extremotolerant tardigrade genome and improved radiotolerance of human cultured cells by tardigrade-unique protein.</title>
        <authorList>
            <person name="Hashimoto T."/>
            <person name="Horikawa D.D."/>
            <person name="Saito Y."/>
            <person name="Kuwahara H."/>
            <person name="Kozuka-Hata H."/>
            <person name="Shin-I T."/>
            <person name="Minakuchi Y."/>
            <person name="Ohishi K."/>
            <person name="Motoyama A."/>
            <person name="Aizu T."/>
            <person name="Enomoto A."/>
            <person name="Kondo K."/>
            <person name="Tanaka S."/>
            <person name="Hara Y."/>
            <person name="Koshikawa S."/>
            <person name="Sagara H."/>
            <person name="Miura T."/>
            <person name="Yokobori S."/>
            <person name="Miyagawa K."/>
            <person name="Suzuki Y."/>
            <person name="Kubo T."/>
            <person name="Oyama M."/>
            <person name="Kohara Y."/>
            <person name="Fujiyama A."/>
            <person name="Arakawa K."/>
            <person name="Katayama T."/>
            <person name="Toyoda A."/>
            <person name="Kunieda T."/>
        </authorList>
    </citation>
    <scope>NUCLEOTIDE SEQUENCE [LARGE SCALE GENOMIC DNA]</scope>
    <source>
        <strain evidence="2 3">YOKOZUNA-1</strain>
    </source>
</reference>
<name>A0A1D1VQS4_RAMVA</name>
<keyword evidence="3" id="KW-1185">Reference proteome</keyword>
<feature type="compositionally biased region" description="Polar residues" evidence="1">
    <location>
        <begin position="1"/>
        <end position="11"/>
    </location>
</feature>
<dbReference type="OrthoDB" id="10051897at2759"/>
<dbReference type="AlphaFoldDB" id="A0A1D1VQS4"/>
<evidence type="ECO:0000256" key="1">
    <source>
        <dbReference type="SAM" id="MobiDB-lite"/>
    </source>
</evidence>
<feature type="region of interest" description="Disordered" evidence="1">
    <location>
        <begin position="1"/>
        <end position="50"/>
    </location>
</feature>
<accession>A0A1D1VQS4</accession>
<dbReference type="EMBL" id="BDGG01000010">
    <property type="protein sequence ID" value="GAV03915.1"/>
    <property type="molecule type" value="Genomic_DNA"/>
</dbReference>
<proteinExistence type="predicted"/>
<evidence type="ECO:0000313" key="3">
    <source>
        <dbReference type="Proteomes" id="UP000186922"/>
    </source>
</evidence>
<comment type="caution">
    <text evidence="2">The sequence shown here is derived from an EMBL/GenBank/DDBJ whole genome shotgun (WGS) entry which is preliminary data.</text>
</comment>
<organism evidence="2 3">
    <name type="scientific">Ramazzottius varieornatus</name>
    <name type="common">Water bear</name>
    <name type="synonym">Tardigrade</name>
    <dbReference type="NCBI Taxonomy" id="947166"/>
    <lineage>
        <taxon>Eukaryota</taxon>
        <taxon>Metazoa</taxon>
        <taxon>Ecdysozoa</taxon>
        <taxon>Tardigrada</taxon>
        <taxon>Eutardigrada</taxon>
        <taxon>Parachela</taxon>
        <taxon>Hypsibioidea</taxon>
        <taxon>Ramazzottiidae</taxon>
        <taxon>Ramazzottius</taxon>
    </lineage>
</organism>